<dbReference type="RefSeq" id="WP_245838676.1">
    <property type="nucleotide sequence ID" value="NZ_FPAA01000004.1"/>
</dbReference>
<evidence type="ECO:0000256" key="3">
    <source>
        <dbReference type="ARBA" id="ARBA00023098"/>
    </source>
</evidence>
<dbReference type="EMBL" id="FPAA01000004">
    <property type="protein sequence ID" value="SFS59409.1"/>
    <property type="molecule type" value="Genomic_DNA"/>
</dbReference>
<keyword evidence="1" id="KW-0436">Ligase</keyword>
<dbReference type="InterPro" id="IPR042099">
    <property type="entry name" value="ANL_N_sf"/>
</dbReference>
<keyword evidence="2" id="KW-0276">Fatty acid metabolism</keyword>
<dbReference type="CDD" id="cd05907">
    <property type="entry name" value="VL_LC_FACS_like"/>
    <property type="match status" value="1"/>
</dbReference>
<dbReference type="AlphaFoldDB" id="A0A1I6R414"/>
<dbReference type="Gene3D" id="3.40.50.12780">
    <property type="entry name" value="N-terminal domain of ligase-like"/>
    <property type="match status" value="1"/>
</dbReference>
<dbReference type="GO" id="GO:0016020">
    <property type="term" value="C:membrane"/>
    <property type="evidence" value="ECO:0007669"/>
    <property type="project" value="TreeGrafter"/>
</dbReference>
<evidence type="ECO:0000256" key="4">
    <source>
        <dbReference type="ARBA" id="ARBA00032875"/>
    </source>
</evidence>
<organism evidence="6 7">
    <name type="scientific">Marininema halotolerans</name>
    <dbReference type="NCBI Taxonomy" id="1155944"/>
    <lineage>
        <taxon>Bacteria</taxon>
        <taxon>Bacillati</taxon>
        <taxon>Bacillota</taxon>
        <taxon>Bacilli</taxon>
        <taxon>Bacillales</taxon>
        <taxon>Thermoactinomycetaceae</taxon>
        <taxon>Marininema</taxon>
    </lineage>
</organism>
<evidence type="ECO:0000259" key="5">
    <source>
        <dbReference type="Pfam" id="PF00501"/>
    </source>
</evidence>
<evidence type="ECO:0000313" key="7">
    <source>
        <dbReference type="Proteomes" id="UP000198660"/>
    </source>
</evidence>
<dbReference type="Proteomes" id="UP000198660">
    <property type="component" value="Unassembled WGS sequence"/>
</dbReference>
<dbReference type="Pfam" id="PF00501">
    <property type="entry name" value="AMP-binding"/>
    <property type="match status" value="1"/>
</dbReference>
<keyword evidence="3" id="KW-0443">Lipid metabolism</keyword>
<protein>
    <recommendedName>
        <fullName evidence="4">Acyl-CoA synthetase</fullName>
    </recommendedName>
</protein>
<evidence type="ECO:0000256" key="2">
    <source>
        <dbReference type="ARBA" id="ARBA00022832"/>
    </source>
</evidence>
<dbReference type="Pfam" id="PF23562">
    <property type="entry name" value="AMP-binding_C_3"/>
    <property type="match status" value="1"/>
</dbReference>
<accession>A0A1I6R414</accession>
<gene>
    <name evidence="6" type="ORF">SAMN05444972_10498</name>
</gene>
<dbReference type="SUPFAM" id="SSF56801">
    <property type="entry name" value="Acetyl-CoA synthetase-like"/>
    <property type="match status" value="1"/>
</dbReference>
<feature type="domain" description="AMP-dependent synthetase/ligase" evidence="5">
    <location>
        <begin position="11"/>
        <end position="429"/>
    </location>
</feature>
<sequence length="613" mass="68501">MKSRNLVEMLKKTVDACPEKAALMWKNEGAYKSISYRELWEQVREAAAGLARLGVKEGSKVAILSENNPMWTVSDLAIASLGAVSVPIYPTLPSDQVGFILQNADCIVAIVENEDQLQKVKEGEYPISQMIVMKPEAGYSRGEGILSFRELLQEGASLPLIAWEEGWMKVHRDQLVTIIHTSGTTGKPKGVMLTHGNFLSNMEGVLFWVVDLRREDVSLSYLPLSHVFERMVGQYAPLYVGATIAFAEGIDKISTNLLEVRPTMMTSVPRLFEKVSSAVLEQMKQASPVRRKIFNWAMALGMERYRRYQHAYEEDWIFKDPLSPALRQQLRVADRLVYSKVKERLGGRMRGMVSGGAPLNADVNRFFWAMNIPIIEGYGLTETSPIITANPSMKAKIGTVGRALPNLEVRIADDGEVLVKGPSVMVGYYKDEEATAEALKDGWFHTGDLGKLDERGFLTLIDRKKSILVLSTGKNVAPQPLESEMNNSPFISQSALVGNGRKYTIAIIVPDMENVRPWARRKGIQVSSSTELIDHPVVRQHLLREVELKTAKFAGYERPKKTIIVDGEWTVDGGELTPTLKVKMKVIEERYREVIQATYDEPMPTQEVAAAQA</sequence>
<dbReference type="PANTHER" id="PTHR43272:SF32">
    <property type="entry name" value="AMP-DEPENDENT SYNTHETASE_LIGASE DOMAIN-CONTAINING PROTEIN"/>
    <property type="match status" value="1"/>
</dbReference>
<reference evidence="7" key="1">
    <citation type="submission" date="2016-10" db="EMBL/GenBank/DDBJ databases">
        <authorList>
            <person name="Varghese N."/>
            <person name="Submissions S."/>
        </authorList>
    </citation>
    <scope>NUCLEOTIDE SEQUENCE [LARGE SCALE GENOMIC DNA]</scope>
    <source>
        <strain evidence="7">DSM 45789</strain>
    </source>
</reference>
<dbReference type="InterPro" id="IPR020845">
    <property type="entry name" value="AMP-binding_CS"/>
</dbReference>
<evidence type="ECO:0000313" key="6">
    <source>
        <dbReference type="EMBL" id="SFS59409.1"/>
    </source>
</evidence>
<dbReference type="GO" id="GO:0004467">
    <property type="term" value="F:long-chain fatty acid-CoA ligase activity"/>
    <property type="evidence" value="ECO:0007669"/>
    <property type="project" value="TreeGrafter"/>
</dbReference>
<evidence type="ECO:0000256" key="1">
    <source>
        <dbReference type="ARBA" id="ARBA00022598"/>
    </source>
</evidence>
<proteinExistence type="predicted"/>
<dbReference type="InterPro" id="IPR000873">
    <property type="entry name" value="AMP-dep_synth/lig_dom"/>
</dbReference>
<name>A0A1I6R414_9BACL</name>
<keyword evidence="7" id="KW-1185">Reference proteome</keyword>
<dbReference type="PROSITE" id="PS00455">
    <property type="entry name" value="AMP_BINDING"/>
    <property type="match status" value="1"/>
</dbReference>
<dbReference type="PANTHER" id="PTHR43272">
    <property type="entry name" value="LONG-CHAIN-FATTY-ACID--COA LIGASE"/>
    <property type="match status" value="1"/>
</dbReference>